<dbReference type="InterPro" id="IPR003593">
    <property type="entry name" value="AAA+_ATPase"/>
</dbReference>
<dbReference type="InterPro" id="IPR017871">
    <property type="entry name" value="ABC_transporter-like_CS"/>
</dbReference>
<dbReference type="InterPro" id="IPR050107">
    <property type="entry name" value="ABC_carbohydrate_import_ATPase"/>
</dbReference>
<evidence type="ECO:0000256" key="8">
    <source>
        <dbReference type="ARBA" id="ARBA00023136"/>
    </source>
</evidence>
<keyword evidence="7" id="KW-1278">Translocase</keyword>
<dbReference type="GO" id="GO:0016887">
    <property type="term" value="F:ATP hydrolysis activity"/>
    <property type="evidence" value="ECO:0007669"/>
    <property type="project" value="InterPro"/>
</dbReference>
<keyword evidence="4" id="KW-0677">Repeat</keyword>
<dbReference type="FunFam" id="3.40.50.300:FF:000127">
    <property type="entry name" value="Ribose import ATP-binding protein RbsA"/>
    <property type="match status" value="1"/>
</dbReference>
<dbReference type="CDD" id="cd03215">
    <property type="entry name" value="ABC_Carb_Monos_II"/>
    <property type="match status" value="1"/>
</dbReference>
<dbReference type="Gene3D" id="3.40.50.300">
    <property type="entry name" value="P-loop containing nucleotide triphosphate hydrolases"/>
    <property type="match status" value="2"/>
</dbReference>
<dbReference type="PROSITE" id="PS50893">
    <property type="entry name" value="ABC_TRANSPORTER_2"/>
    <property type="match status" value="2"/>
</dbReference>
<evidence type="ECO:0000256" key="5">
    <source>
        <dbReference type="ARBA" id="ARBA00022741"/>
    </source>
</evidence>
<dbReference type="GO" id="GO:0005886">
    <property type="term" value="C:plasma membrane"/>
    <property type="evidence" value="ECO:0007669"/>
    <property type="project" value="UniProtKB-SubCell"/>
</dbReference>
<keyword evidence="6 10" id="KW-0067">ATP-binding</keyword>
<proteinExistence type="predicted"/>
<dbReference type="OrthoDB" id="9771863at2"/>
<dbReference type="EMBL" id="FWXW01000003">
    <property type="protein sequence ID" value="SMC55124.1"/>
    <property type="molecule type" value="Genomic_DNA"/>
</dbReference>
<evidence type="ECO:0000259" key="9">
    <source>
        <dbReference type="PROSITE" id="PS50893"/>
    </source>
</evidence>
<reference evidence="10 11" key="1">
    <citation type="submission" date="2017-04" db="EMBL/GenBank/DDBJ databases">
        <authorList>
            <person name="Afonso C.L."/>
            <person name="Miller P.J."/>
            <person name="Scott M.A."/>
            <person name="Spackman E."/>
            <person name="Goraichik I."/>
            <person name="Dimitrov K.M."/>
            <person name="Suarez D.L."/>
            <person name="Swayne D.E."/>
        </authorList>
    </citation>
    <scope>NUCLEOTIDE SEQUENCE [LARGE SCALE GENOMIC DNA]</scope>
    <source>
        <strain evidence="10 11">DSM 12816</strain>
    </source>
</reference>
<keyword evidence="11" id="KW-1185">Reference proteome</keyword>
<dbReference type="RefSeq" id="WP_084234040.1">
    <property type="nucleotide sequence ID" value="NZ_FWXW01000003.1"/>
</dbReference>
<name>A0A1W2A382_9FIRM</name>
<feature type="domain" description="ABC transporter" evidence="9">
    <location>
        <begin position="7"/>
        <end position="240"/>
    </location>
</feature>
<dbReference type="PANTHER" id="PTHR43790">
    <property type="entry name" value="CARBOHYDRATE TRANSPORT ATP-BINDING PROTEIN MG119-RELATED"/>
    <property type="match status" value="1"/>
</dbReference>
<evidence type="ECO:0000256" key="2">
    <source>
        <dbReference type="ARBA" id="ARBA00022448"/>
    </source>
</evidence>
<organism evidence="10 11">
    <name type="scientific">Papillibacter cinnamivorans DSM 12816</name>
    <dbReference type="NCBI Taxonomy" id="1122930"/>
    <lineage>
        <taxon>Bacteria</taxon>
        <taxon>Bacillati</taxon>
        <taxon>Bacillota</taxon>
        <taxon>Clostridia</taxon>
        <taxon>Eubacteriales</taxon>
        <taxon>Oscillospiraceae</taxon>
        <taxon>Papillibacter</taxon>
    </lineage>
</organism>
<keyword evidence="5" id="KW-0547">Nucleotide-binding</keyword>
<dbReference type="PROSITE" id="PS00211">
    <property type="entry name" value="ABC_TRANSPORTER_1"/>
    <property type="match status" value="1"/>
</dbReference>
<dbReference type="Pfam" id="PF00005">
    <property type="entry name" value="ABC_tran"/>
    <property type="match status" value="2"/>
</dbReference>
<evidence type="ECO:0000256" key="6">
    <source>
        <dbReference type="ARBA" id="ARBA00022840"/>
    </source>
</evidence>
<protein>
    <submittedName>
        <fullName evidence="10">Nucleoside ABC transporter ATP-binding protein</fullName>
    </submittedName>
</protein>
<dbReference type="InterPro" id="IPR003439">
    <property type="entry name" value="ABC_transporter-like_ATP-bd"/>
</dbReference>
<evidence type="ECO:0000256" key="7">
    <source>
        <dbReference type="ARBA" id="ARBA00022967"/>
    </source>
</evidence>
<feature type="domain" description="ABC transporter" evidence="9">
    <location>
        <begin position="258"/>
        <end position="501"/>
    </location>
</feature>
<gene>
    <name evidence="10" type="ORF">SAMN02745168_1427</name>
</gene>
<accession>A0A1W2A382</accession>
<evidence type="ECO:0000256" key="4">
    <source>
        <dbReference type="ARBA" id="ARBA00022737"/>
    </source>
</evidence>
<dbReference type="CDD" id="cd03216">
    <property type="entry name" value="ABC_Carb_Monos_I"/>
    <property type="match status" value="1"/>
</dbReference>
<evidence type="ECO:0000313" key="11">
    <source>
        <dbReference type="Proteomes" id="UP000192790"/>
    </source>
</evidence>
<dbReference type="SMART" id="SM00382">
    <property type="entry name" value="AAA"/>
    <property type="match status" value="2"/>
</dbReference>
<sequence>MSDHAYIELKNICKSFGSVVANRDVCLSVNKGEIHALLGENGSGKSTLVNMLAGIYSPDGGEIFIDGKPVYFSSPRDAIEQGIGMVHQHFKLVDVMTAKENIAAGSKTGFFVRGKTLSGEIAAIGQRYGLVVNPDKKVYNMSVGEKQTVEILKMLYRGARILILDEPTAVLTPQEIQTLFDILRNMKNEGCAIIIITHKLNEVLEISDRVTILRKGESVSTLETAGVSPLELAEQMVGRAIKLEVERTETQKTAEPLLRVEGLEARDEENVKLLSDMSFDLYGGEILGVAGIAGSGQKELCEIVAGLCKATAGSVRFMGEEILGMTPGKIIRKGISMSFIPEDRLGMGLVAGMNIVDNVMLKNYHASPGLFMDRAAGKKLAEKIVKRFDISTPSVFHIVKKLSGGNIQKVLLGREVDMNPHLLITAYPVRGLDIGASYNIYDVLNEQKRSGVGVLFIGEDLDVLLQLCDRILVLHAGRSMGIVDPRVTSKEELGLMMLGRGREGEAYA</sequence>
<dbReference type="SUPFAM" id="SSF52540">
    <property type="entry name" value="P-loop containing nucleoside triphosphate hydrolases"/>
    <property type="match status" value="2"/>
</dbReference>
<keyword evidence="2" id="KW-0813">Transport</keyword>
<comment type="subcellular location">
    <subcellularLocation>
        <location evidence="1">Cell membrane</location>
        <topology evidence="1">Peripheral membrane protein</topology>
    </subcellularLocation>
</comment>
<dbReference type="InterPro" id="IPR027417">
    <property type="entry name" value="P-loop_NTPase"/>
</dbReference>
<keyword evidence="3" id="KW-1003">Cell membrane</keyword>
<evidence type="ECO:0000313" key="10">
    <source>
        <dbReference type="EMBL" id="SMC55124.1"/>
    </source>
</evidence>
<evidence type="ECO:0000256" key="3">
    <source>
        <dbReference type="ARBA" id="ARBA00022475"/>
    </source>
</evidence>
<dbReference type="Proteomes" id="UP000192790">
    <property type="component" value="Unassembled WGS sequence"/>
</dbReference>
<dbReference type="GO" id="GO:0005524">
    <property type="term" value="F:ATP binding"/>
    <property type="evidence" value="ECO:0007669"/>
    <property type="project" value="UniProtKB-KW"/>
</dbReference>
<dbReference type="STRING" id="1122930.SAMN02745168_1427"/>
<dbReference type="PANTHER" id="PTHR43790:SF9">
    <property type="entry name" value="GALACTOFURANOSE TRANSPORTER ATP-BINDING PROTEIN YTFR"/>
    <property type="match status" value="1"/>
</dbReference>
<evidence type="ECO:0000256" key="1">
    <source>
        <dbReference type="ARBA" id="ARBA00004202"/>
    </source>
</evidence>
<dbReference type="AlphaFoldDB" id="A0A1W2A382"/>
<keyword evidence="8" id="KW-0472">Membrane</keyword>